<dbReference type="AlphaFoldDB" id="A0A9X1SSE7"/>
<comment type="caution">
    <text evidence="2">The sequence shown here is derived from an EMBL/GenBank/DDBJ whole genome shotgun (WGS) entry which is preliminary data.</text>
</comment>
<dbReference type="SUPFAM" id="SSF52540">
    <property type="entry name" value="P-loop containing nucleoside triphosphate hydrolases"/>
    <property type="match status" value="1"/>
</dbReference>
<gene>
    <name evidence="2" type="ORF">LR394_01380</name>
</gene>
<reference evidence="2" key="1">
    <citation type="submission" date="2021-11" db="EMBL/GenBank/DDBJ databases">
        <title>Streptomyces corallinus and Kineosporia corallina sp. nov., two new coral-derived marine actinobacteria.</title>
        <authorList>
            <person name="Buangrab K."/>
            <person name="Sutthacheep M."/>
            <person name="Yeemin T."/>
            <person name="Harunari E."/>
            <person name="Igarashi Y."/>
            <person name="Sripreechasak P."/>
            <person name="Kanchanasin P."/>
            <person name="Tanasupawat S."/>
            <person name="Phongsopitanun W."/>
        </authorList>
    </citation>
    <scope>NUCLEOTIDE SEQUENCE</scope>
    <source>
        <strain evidence="2">JCM 31032</strain>
    </source>
</reference>
<keyword evidence="3" id="KW-1185">Reference proteome</keyword>
<dbReference type="EMBL" id="JAJOMB010000001">
    <property type="protein sequence ID" value="MCD5309535.1"/>
    <property type="molecule type" value="Genomic_DNA"/>
</dbReference>
<feature type="region of interest" description="Disordered" evidence="1">
    <location>
        <begin position="205"/>
        <end position="224"/>
    </location>
</feature>
<evidence type="ECO:0008006" key="4">
    <source>
        <dbReference type="Google" id="ProtNLM"/>
    </source>
</evidence>
<evidence type="ECO:0000313" key="2">
    <source>
        <dbReference type="EMBL" id="MCD5309535.1"/>
    </source>
</evidence>
<evidence type="ECO:0000313" key="3">
    <source>
        <dbReference type="Proteomes" id="UP001138997"/>
    </source>
</evidence>
<sequence>MRTGPGEPNDRTWQRTSLAGLAGSLAGRRVVAVDGRGASGKTSLARRLAEHTGATVVHSDDVAWNHSRFDWDEQMISGVLTPYLAGTGVHYQPPGWASHGRDGHITVAADAALLIIEGVGVSRRSLVPYLDVAIWVRSDYADAKRRGLERDMAEQGTDHATAERLWDEWEAEEVPFLQDDRPWERADVIVGAVPETPELRYDPSTEVLIGAGPGSYTPPGPTPS</sequence>
<proteinExistence type="predicted"/>
<dbReference type="Gene3D" id="3.40.50.300">
    <property type="entry name" value="P-loop containing nucleotide triphosphate hydrolases"/>
    <property type="match status" value="1"/>
</dbReference>
<protein>
    <recommendedName>
        <fullName evidence="4">Uridine kinase</fullName>
    </recommendedName>
</protein>
<name>A0A9X1SSE7_9ACTN</name>
<dbReference type="InterPro" id="IPR027417">
    <property type="entry name" value="P-loop_NTPase"/>
</dbReference>
<evidence type="ECO:0000256" key="1">
    <source>
        <dbReference type="SAM" id="MobiDB-lite"/>
    </source>
</evidence>
<dbReference type="Proteomes" id="UP001138997">
    <property type="component" value="Unassembled WGS sequence"/>
</dbReference>
<organism evidence="2 3">
    <name type="scientific">Kineosporia babensis</name>
    <dbReference type="NCBI Taxonomy" id="499548"/>
    <lineage>
        <taxon>Bacteria</taxon>
        <taxon>Bacillati</taxon>
        <taxon>Actinomycetota</taxon>
        <taxon>Actinomycetes</taxon>
        <taxon>Kineosporiales</taxon>
        <taxon>Kineosporiaceae</taxon>
        <taxon>Kineosporia</taxon>
    </lineage>
</organism>
<dbReference type="RefSeq" id="WP_231438460.1">
    <property type="nucleotide sequence ID" value="NZ_JAJOMB010000001.1"/>
</dbReference>
<accession>A0A9X1SSE7</accession>